<dbReference type="EMBL" id="FLUN01000001">
    <property type="protein sequence ID" value="SBV93336.1"/>
    <property type="molecule type" value="Genomic_DNA"/>
</dbReference>
<gene>
    <name evidence="1" type="ORF">KL86CLO1_10366</name>
</gene>
<evidence type="ECO:0000313" key="1">
    <source>
        <dbReference type="EMBL" id="SBV93336.1"/>
    </source>
</evidence>
<dbReference type="AlphaFoldDB" id="A0A212J1K5"/>
<protein>
    <submittedName>
        <fullName evidence="1">Uncharacterized protein</fullName>
    </submittedName>
</protein>
<accession>A0A212J1K5</accession>
<organism evidence="1">
    <name type="scientific">uncultured Eubacteriales bacterium</name>
    <dbReference type="NCBI Taxonomy" id="172733"/>
    <lineage>
        <taxon>Bacteria</taxon>
        <taxon>Bacillati</taxon>
        <taxon>Bacillota</taxon>
        <taxon>Clostridia</taxon>
        <taxon>Eubacteriales</taxon>
        <taxon>environmental samples</taxon>
    </lineage>
</organism>
<sequence length="457" mass="48581">MGIKQRKRLLEWGKDLVIALLAVSAVYLTLQGQLGENLALSGWLGELTGILGVGNTAIPSDQAEGQPVELRPLRMAVNLPEVGTYGVQYDSAAVDRLSDKMFTILGEALGGAESPIQTTEAVWRTALTEQSSVYFDFQGEAPLSVLYAWTEAGPGEALLGVSARRLLLAEDEGGYMTLYYSNEATGLYYACRTGDALKGHLQTVVAPYAANVNGTTFAFEHGKGEGYGKLDPYVMLSKSGVPIEKSVYRVTNPVSGGQNDQPRINMIESLGFHPQANSSYVAGGKQVVKEGTADTLVVYDSGAVEYHSTSAEEPKYPVGDGTGEPSALDLVKATQPLAERSAGTLAGDTRTAGVYLIGVTALEDGGWQVNYGYQLNGATVQLGTEGYTARFIVRDGRVSDFYLLLRSYTATEEQVSVLPELQAAAAMGALNAGGKELLLAYEDSGAADTVRPAWIAE</sequence>
<name>A0A212J1K5_9FIRM</name>
<proteinExistence type="predicted"/>
<reference evidence="1" key="1">
    <citation type="submission" date="2016-04" db="EMBL/GenBank/DDBJ databases">
        <authorList>
            <person name="Evans L.H."/>
            <person name="Alamgir A."/>
            <person name="Owens N."/>
            <person name="Weber N.D."/>
            <person name="Virtaneva K."/>
            <person name="Barbian K."/>
            <person name="Babar A."/>
            <person name="Rosenke K."/>
        </authorList>
    </citation>
    <scope>NUCLEOTIDE SEQUENCE</scope>
    <source>
        <strain evidence="1">86</strain>
    </source>
</reference>